<evidence type="ECO:0000259" key="3">
    <source>
        <dbReference type="PROSITE" id="PS50977"/>
    </source>
</evidence>
<dbReference type="SUPFAM" id="SSF46689">
    <property type="entry name" value="Homeodomain-like"/>
    <property type="match status" value="1"/>
</dbReference>
<dbReference type="SUPFAM" id="SSF48498">
    <property type="entry name" value="Tetracyclin repressor-like, C-terminal domain"/>
    <property type="match status" value="1"/>
</dbReference>
<proteinExistence type="predicted"/>
<dbReference type="InterPro" id="IPR001647">
    <property type="entry name" value="HTH_TetR"/>
</dbReference>
<dbReference type="Pfam" id="PF00440">
    <property type="entry name" value="TetR_N"/>
    <property type="match status" value="1"/>
</dbReference>
<keyword evidence="1 2" id="KW-0238">DNA-binding</keyword>
<evidence type="ECO:0000313" key="5">
    <source>
        <dbReference type="Proteomes" id="UP000296352"/>
    </source>
</evidence>
<gene>
    <name evidence="4" type="ORF">CENDO_09640</name>
</gene>
<dbReference type="KEGG" id="cee:CENDO_09640"/>
<reference evidence="4 5" key="1">
    <citation type="submission" date="2019-04" db="EMBL/GenBank/DDBJ databases">
        <title>Corynebacterium endometrii sp. nov., isolated from the uterus of a cow with endometritis.</title>
        <authorList>
            <person name="Ballas P."/>
            <person name="Ruckert C."/>
            <person name="Wagener K."/>
            <person name="Drillich M."/>
            <person name="Kaempfer P."/>
            <person name="Busse H.-J."/>
            <person name="Ehling-Schulz M."/>
        </authorList>
    </citation>
    <scope>NUCLEOTIDE SEQUENCE [LARGE SCALE GENOMIC DNA]</scope>
    <source>
        <strain evidence="4 5">LMM-1653</strain>
    </source>
</reference>
<dbReference type="InterPro" id="IPR036271">
    <property type="entry name" value="Tet_transcr_reg_TetR-rel_C_sf"/>
</dbReference>
<feature type="domain" description="HTH tetR-type" evidence="3">
    <location>
        <begin position="4"/>
        <end position="64"/>
    </location>
</feature>
<protein>
    <submittedName>
        <fullName evidence="4">Transcriptional regulator, TetR family</fullName>
    </submittedName>
</protein>
<dbReference type="InterPro" id="IPR041479">
    <property type="entry name" value="TetR_CgmR_C"/>
</dbReference>
<dbReference type="InterPro" id="IPR009057">
    <property type="entry name" value="Homeodomain-like_sf"/>
</dbReference>
<dbReference type="Proteomes" id="UP000296352">
    <property type="component" value="Chromosome"/>
</dbReference>
<dbReference type="PRINTS" id="PR00455">
    <property type="entry name" value="HTHTETR"/>
</dbReference>
<evidence type="ECO:0000256" key="2">
    <source>
        <dbReference type="PROSITE-ProRule" id="PRU00335"/>
    </source>
</evidence>
<dbReference type="Pfam" id="PF17937">
    <property type="entry name" value="TetR_C_28"/>
    <property type="match status" value="1"/>
</dbReference>
<dbReference type="EMBL" id="CP039247">
    <property type="protein sequence ID" value="QCB29183.1"/>
    <property type="molecule type" value="Genomic_DNA"/>
</dbReference>
<accession>A0A4P7QHP6</accession>
<organism evidence="4 5">
    <name type="scientific">Corynebacterium endometrii</name>
    <dbReference type="NCBI Taxonomy" id="2488819"/>
    <lineage>
        <taxon>Bacteria</taxon>
        <taxon>Bacillati</taxon>
        <taxon>Actinomycetota</taxon>
        <taxon>Actinomycetes</taxon>
        <taxon>Mycobacteriales</taxon>
        <taxon>Corynebacteriaceae</taxon>
        <taxon>Corynebacterium</taxon>
    </lineage>
</organism>
<name>A0A4P7QHP6_9CORY</name>
<keyword evidence="5" id="KW-1185">Reference proteome</keyword>
<dbReference type="RefSeq" id="WP_168707197.1">
    <property type="nucleotide sequence ID" value="NZ_CP039247.1"/>
</dbReference>
<evidence type="ECO:0000256" key="1">
    <source>
        <dbReference type="ARBA" id="ARBA00023125"/>
    </source>
</evidence>
<dbReference type="PROSITE" id="PS50977">
    <property type="entry name" value="HTH_TETR_2"/>
    <property type="match status" value="1"/>
</dbReference>
<dbReference type="AlphaFoldDB" id="A0A4P7QHP6"/>
<evidence type="ECO:0000313" key="4">
    <source>
        <dbReference type="EMBL" id="QCB29183.1"/>
    </source>
</evidence>
<dbReference type="GO" id="GO:0003677">
    <property type="term" value="F:DNA binding"/>
    <property type="evidence" value="ECO:0007669"/>
    <property type="project" value="UniProtKB-UniRule"/>
</dbReference>
<dbReference type="Gene3D" id="1.10.357.10">
    <property type="entry name" value="Tetracycline Repressor, domain 2"/>
    <property type="match status" value="1"/>
</dbReference>
<feature type="DNA-binding region" description="H-T-H motif" evidence="2">
    <location>
        <begin position="27"/>
        <end position="46"/>
    </location>
</feature>
<sequence length="178" mass="19923">MARISKKQKVLDEAYKLIDSEGFEAVTYDRLSAVTGMSKSGLIYHFPSRHAMLVAIHTMAAERWESEIIDTLPEGTDLDSLTDKQRRRAAVKSMTKTGPLAEMSLQIHARTHPDFSAPWRAVEGRWMVDPSADASLEELMLTIVASGLWSHDHIFQRTLSDSNRAKIIEAILAQESQG</sequence>